<keyword evidence="5" id="KW-1185">Reference proteome</keyword>
<comment type="caution">
    <text evidence="4">The sequence shown here is derived from an EMBL/GenBank/DDBJ whole genome shotgun (WGS) entry which is preliminary data.</text>
</comment>
<dbReference type="PANTHER" id="PTHR31302">
    <property type="entry name" value="TRANSMEMBRANE PROTEIN WITH METALLOPHOSPHOESTERASE DOMAIN-RELATED"/>
    <property type="match status" value="1"/>
</dbReference>
<dbReference type="RefSeq" id="WP_125180180.1">
    <property type="nucleotide sequence ID" value="NZ_QZMU01000001.1"/>
</dbReference>
<evidence type="ECO:0000256" key="1">
    <source>
        <dbReference type="ARBA" id="ARBA00022723"/>
    </source>
</evidence>
<sequence>MPDSPFSIDPALEEKLIHRLGRAHARQRLGLEQDYEARVFGQGRNFFHLENWSSAPGLIRQLLRLSLLYGRGRRNARRIRLRHNRIPVTGLPAACDGLRILQISDPHLDMAEDMPPVLIEAVRELEYDLCVLTGDFRARTHGPCEGALEGLARLRAHLASPVYAILGNHDSVRMVPGIEALDIRLLLNESLRFERGNGGIHLVGIDDPHYYRADNLEKAVAGVPEGAVSILLAHSPEIYRHASYLGFDLMLCGHTHGGQICLPGGRPLLCNARAPRALCRGAWRYNGMQGYTSVGSGACVVDVRLNCPPEVTVHTLTRA</sequence>
<keyword evidence="1" id="KW-0479">Metal-binding</keyword>
<evidence type="ECO:0000256" key="2">
    <source>
        <dbReference type="ARBA" id="ARBA00022801"/>
    </source>
</evidence>
<dbReference type="GO" id="GO:0009245">
    <property type="term" value="P:lipid A biosynthetic process"/>
    <property type="evidence" value="ECO:0007669"/>
    <property type="project" value="TreeGrafter"/>
</dbReference>
<dbReference type="OrthoDB" id="9780884at2"/>
<dbReference type="GO" id="GO:0016020">
    <property type="term" value="C:membrane"/>
    <property type="evidence" value="ECO:0007669"/>
    <property type="project" value="GOC"/>
</dbReference>
<protein>
    <submittedName>
        <fullName evidence="4">Metallophosphoesterase</fullName>
    </submittedName>
</protein>
<dbReference type="InterPro" id="IPR004843">
    <property type="entry name" value="Calcineurin-like_PHP"/>
</dbReference>
<evidence type="ECO:0000313" key="4">
    <source>
        <dbReference type="EMBL" id="RRQ20966.1"/>
    </source>
</evidence>
<evidence type="ECO:0000313" key="5">
    <source>
        <dbReference type="Proteomes" id="UP000287798"/>
    </source>
</evidence>
<evidence type="ECO:0000259" key="3">
    <source>
        <dbReference type="Pfam" id="PF00149"/>
    </source>
</evidence>
<dbReference type="Proteomes" id="UP000287798">
    <property type="component" value="Unassembled WGS sequence"/>
</dbReference>
<dbReference type="GO" id="GO:0008758">
    <property type="term" value="F:UDP-2,3-diacylglucosamine hydrolase activity"/>
    <property type="evidence" value="ECO:0007669"/>
    <property type="project" value="TreeGrafter"/>
</dbReference>
<dbReference type="InterPro" id="IPR029052">
    <property type="entry name" value="Metallo-depent_PP-like"/>
</dbReference>
<organism evidence="4 5">
    <name type="scientific">Thiohalobacter thiocyanaticus</name>
    <dbReference type="NCBI Taxonomy" id="585455"/>
    <lineage>
        <taxon>Bacteria</taxon>
        <taxon>Pseudomonadati</taxon>
        <taxon>Pseudomonadota</taxon>
        <taxon>Gammaproteobacteria</taxon>
        <taxon>Thiohalobacterales</taxon>
        <taxon>Thiohalobacteraceae</taxon>
        <taxon>Thiohalobacter</taxon>
    </lineage>
</organism>
<accession>A0A426QGW8</accession>
<dbReference type="Pfam" id="PF00149">
    <property type="entry name" value="Metallophos"/>
    <property type="match status" value="1"/>
</dbReference>
<dbReference type="SUPFAM" id="SSF56300">
    <property type="entry name" value="Metallo-dependent phosphatases"/>
    <property type="match status" value="1"/>
</dbReference>
<dbReference type="Gene3D" id="3.60.21.10">
    <property type="match status" value="1"/>
</dbReference>
<dbReference type="InterPro" id="IPR051158">
    <property type="entry name" value="Metallophosphoesterase_sf"/>
</dbReference>
<dbReference type="EMBL" id="QZMU01000001">
    <property type="protein sequence ID" value="RRQ20966.1"/>
    <property type="molecule type" value="Genomic_DNA"/>
</dbReference>
<name>A0A426QGW8_9GAMM</name>
<keyword evidence="2" id="KW-0378">Hydrolase</keyword>
<proteinExistence type="predicted"/>
<feature type="domain" description="Calcineurin-like phosphoesterase" evidence="3">
    <location>
        <begin position="98"/>
        <end position="257"/>
    </location>
</feature>
<dbReference type="PANTHER" id="PTHR31302:SF31">
    <property type="entry name" value="PHOSPHODIESTERASE YAEI"/>
    <property type="match status" value="1"/>
</dbReference>
<dbReference type="GO" id="GO:0046872">
    <property type="term" value="F:metal ion binding"/>
    <property type="evidence" value="ECO:0007669"/>
    <property type="project" value="UniProtKB-KW"/>
</dbReference>
<dbReference type="AlphaFoldDB" id="A0A426QGW8"/>
<reference evidence="4 5" key="1">
    <citation type="journal article" date="2010" name="Int. J. Syst. Evol. Microbiol.">
        <title>Thiohalobacter thiocyanaticus gen. nov., sp. nov., a moderately halophilic, sulfur-oxidizing gammaproteobacterium from hypersaline lakes, that utilizes thiocyanate.</title>
        <authorList>
            <person name="Sorokin D.Y."/>
            <person name="Kovaleva O.L."/>
            <person name="Tourova T.P."/>
            <person name="Muyzer G."/>
        </authorList>
    </citation>
    <scope>NUCLEOTIDE SEQUENCE [LARGE SCALE GENOMIC DNA]</scope>
    <source>
        <strain evidence="4 5">Hrh1</strain>
    </source>
</reference>
<gene>
    <name evidence="4" type="ORF">D6C00_02595</name>
</gene>